<dbReference type="Gene3D" id="3.40.920.10">
    <property type="entry name" value="Pyruvate-ferredoxin oxidoreductase, PFOR, domain III"/>
    <property type="match status" value="1"/>
</dbReference>
<dbReference type="InterPro" id="IPR002869">
    <property type="entry name" value="Pyrv_flavodox_OxRed_cen"/>
</dbReference>
<gene>
    <name evidence="3" type="ORF">DHW61_02665</name>
</gene>
<dbReference type="EMBL" id="DPVV01000096">
    <property type="protein sequence ID" value="HCL01309.1"/>
    <property type="molecule type" value="Genomic_DNA"/>
</dbReference>
<organism evidence="3 4">
    <name type="scientific">Lachnoclostridium phytofermentans</name>
    <dbReference type="NCBI Taxonomy" id="66219"/>
    <lineage>
        <taxon>Bacteria</taxon>
        <taxon>Bacillati</taxon>
        <taxon>Bacillota</taxon>
        <taxon>Clostridia</taxon>
        <taxon>Lachnospirales</taxon>
        <taxon>Lachnospiraceae</taxon>
    </lineage>
</organism>
<dbReference type="Pfam" id="PF01558">
    <property type="entry name" value="POR"/>
    <property type="match status" value="1"/>
</dbReference>
<dbReference type="AlphaFoldDB" id="A0A3D2X2D3"/>
<protein>
    <recommendedName>
        <fullName evidence="2">Pyruvate/ketoisovalerate oxidoreductase catalytic domain-containing protein</fullName>
    </recommendedName>
</protein>
<dbReference type="GO" id="GO:0016903">
    <property type="term" value="F:oxidoreductase activity, acting on the aldehyde or oxo group of donors"/>
    <property type="evidence" value="ECO:0007669"/>
    <property type="project" value="InterPro"/>
</dbReference>
<dbReference type="InterPro" id="IPR019752">
    <property type="entry name" value="Pyrv/ketoisovalerate_OxRed_cat"/>
</dbReference>
<evidence type="ECO:0000256" key="1">
    <source>
        <dbReference type="ARBA" id="ARBA00023002"/>
    </source>
</evidence>
<evidence type="ECO:0000313" key="4">
    <source>
        <dbReference type="Proteomes" id="UP000262969"/>
    </source>
</evidence>
<sequence>MYNILVGGAAGQGIDTTVANLEVLLKKAGYYVFTTKDFMSRVRGGHNFSL</sequence>
<reference evidence="3 4" key="1">
    <citation type="journal article" date="2018" name="Nat. Biotechnol.">
        <title>A standardized bacterial taxonomy based on genome phylogeny substantially revises the tree of life.</title>
        <authorList>
            <person name="Parks D.H."/>
            <person name="Chuvochina M."/>
            <person name="Waite D.W."/>
            <person name="Rinke C."/>
            <person name="Skarshewski A."/>
            <person name="Chaumeil P.A."/>
            <person name="Hugenholtz P."/>
        </authorList>
    </citation>
    <scope>NUCLEOTIDE SEQUENCE [LARGE SCALE GENOMIC DNA]</scope>
    <source>
        <strain evidence="3">UBA11728</strain>
    </source>
</reference>
<keyword evidence="1" id="KW-0560">Oxidoreductase</keyword>
<feature type="non-terminal residue" evidence="3">
    <location>
        <position position="50"/>
    </location>
</feature>
<feature type="domain" description="Pyruvate/ketoisovalerate oxidoreductase catalytic" evidence="2">
    <location>
        <begin position="10"/>
        <end position="48"/>
    </location>
</feature>
<dbReference type="Proteomes" id="UP000262969">
    <property type="component" value="Unassembled WGS sequence"/>
</dbReference>
<accession>A0A3D2X2D3</accession>
<evidence type="ECO:0000259" key="2">
    <source>
        <dbReference type="Pfam" id="PF01558"/>
    </source>
</evidence>
<evidence type="ECO:0000313" key="3">
    <source>
        <dbReference type="EMBL" id="HCL01309.1"/>
    </source>
</evidence>
<name>A0A3D2X2D3_9FIRM</name>
<dbReference type="SUPFAM" id="SSF53323">
    <property type="entry name" value="Pyruvate-ferredoxin oxidoreductase, PFOR, domain III"/>
    <property type="match status" value="1"/>
</dbReference>
<proteinExistence type="predicted"/>
<comment type="caution">
    <text evidence="3">The sequence shown here is derived from an EMBL/GenBank/DDBJ whole genome shotgun (WGS) entry which is preliminary data.</text>
</comment>